<dbReference type="PANTHER" id="PTHR47961">
    <property type="entry name" value="DNA POLYMERASE THETA, PUTATIVE (AFU_ORTHOLOGUE AFUA_1G05260)-RELATED"/>
    <property type="match status" value="1"/>
</dbReference>
<evidence type="ECO:0008006" key="9">
    <source>
        <dbReference type="Google" id="ProtNLM"/>
    </source>
</evidence>
<evidence type="ECO:0000256" key="1">
    <source>
        <dbReference type="ARBA" id="ARBA00022741"/>
    </source>
</evidence>
<keyword evidence="4" id="KW-0067">ATP-binding</keyword>
<comment type="caution">
    <text evidence="7">The sequence shown here is derived from an EMBL/GenBank/DDBJ whole genome shotgun (WGS) entry which is preliminary data.</text>
</comment>
<evidence type="ECO:0000259" key="5">
    <source>
        <dbReference type="PROSITE" id="PS51192"/>
    </source>
</evidence>
<dbReference type="EMBL" id="BAAAID010000132">
    <property type="protein sequence ID" value="GAA0960971.1"/>
    <property type="molecule type" value="Genomic_DNA"/>
</dbReference>
<gene>
    <name evidence="7" type="ORF">GCM10009575_094900</name>
</gene>
<evidence type="ECO:0000256" key="3">
    <source>
        <dbReference type="ARBA" id="ARBA00022806"/>
    </source>
</evidence>
<reference evidence="7 8" key="1">
    <citation type="journal article" date="2019" name="Int. J. Syst. Evol. Microbiol.">
        <title>The Global Catalogue of Microorganisms (GCM) 10K type strain sequencing project: providing services to taxonomists for standard genome sequencing and annotation.</title>
        <authorList>
            <consortium name="The Broad Institute Genomics Platform"/>
            <consortium name="The Broad Institute Genome Sequencing Center for Infectious Disease"/>
            <person name="Wu L."/>
            <person name="Ma J."/>
        </authorList>
    </citation>
    <scope>NUCLEOTIDE SEQUENCE [LARGE SCALE GENOMIC DNA]</scope>
    <source>
        <strain evidence="7 8">JCM 11444</strain>
    </source>
</reference>
<feature type="domain" description="Helicase ATP-binding" evidence="5">
    <location>
        <begin position="299"/>
        <end position="472"/>
    </location>
</feature>
<feature type="domain" description="Helicase C-terminal" evidence="6">
    <location>
        <begin position="532"/>
        <end position="724"/>
    </location>
</feature>
<dbReference type="InterPro" id="IPR001650">
    <property type="entry name" value="Helicase_C-like"/>
</dbReference>
<protein>
    <recommendedName>
        <fullName evidence="9">DEAD/DEAH box helicase</fullName>
    </recommendedName>
</protein>
<keyword evidence="8" id="KW-1185">Reference proteome</keyword>
<dbReference type="InterPro" id="IPR050474">
    <property type="entry name" value="Hel308_SKI2-like"/>
</dbReference>
<proteinExistence type="predicted"/>
<evidence type="ECO:0000313" key="7">
    <source>
        <dbReference type="EMBL" id="GAA0960971.1"/>
    </source>
</evidence>
<evidence type="ECO:0000256" key="2">
    <source>
        <dbReference type="ARBA" id="ARBA00022801"/>
    </source>
</evidence>
<dbReference type="InterPro" id="IPR011545">
    <property type="entry name" value="DEAD/DEAH_box_helicase_dom"/>
</dbReference>
<dbReference type="Pfam" id="PF00270">
    <property type="entry name" value="DEAD"/>
    <property type="match status" value="1"/>
</dbReference>
<accession>A0ABN1RP62</accession>
<keyword evidence="1" id="KW-0547">Nucleotide-binding</keyword>
<dbReference type="SMART" id="SM00490">
    <property type="entry name" value="HELICc"/>
    <property type="match status" value="1"/>
</dbReference>
<evidence type="ECO:0000259" key="6">
    <source>
        <dbReference type="PROSITE" id="PS51194"/>
    </source>
</evidence>
<organism evidence="7 8">
    <name type="scientific">Streptomyces rhizosphaericus</name>
    <dbReference type="NCBI Taxonomy" id="114699"/>
    <lineage>
        <taxon>Bacteria</taxon>
        <taxon>Bacillati</taxon>
        <taxon>Actinomycetota</taxon>
        <taxon>Actinomycetes</taxon>
        <taxon>Kitasatosporales</taxon>
        <taxon>Streptomycetaceae</taxon>
        <taxon>Streptomyces</taxon>
        <taxon>Streptomyces violaceusniger group</taxon>
    </lineage>
</organism>
<dbReference type="PANTHER" id="PTHR47961:SF10">
    <property type="entry name" value="ATP-DEPENDENT DNA HELICASE HEL308"/>
    <property type="match status" value="1"/>
</dbReference>
<evidence type="ECO:0000313" key="8">
    <source>
        <dbReference type="Proteomes" id="UP001500418"/>
    </source>
</evidence>
<name>A0ABN1RP62_9ACTN</name>
<keyword evidence="3" id="KW-0347">Helicase</keyword>
<keyword evidence="2" id="KW-0378">Hydrolase</keyword>
<dbReference type="Proteomes" id="UP001500418">
    <property type="component" value="Unassembled WGS sequence"/>
</dbReference>
<dbReference type="PROSITE" id="PS51194">
    <property type="entry name" value="HELICASE_CTER"/>
    <property type="match status" value="1"/>
</dbReference>
<dbReference type="PROSITE" id="PS51192">
    <property type="entry name" value="HELICASE_ATP_BIND_1"/>
    <property type="match status" value="1"/>
</dbReference>
<dbReference type="CDD" id="cd17921">
    <property type="entry name" value="DEXHc_Ski2"/>
    <property type="match status" value="1"/>
</dbReference>
<dbReference type="InterPro" id="IPR014001">
    <property type="entry name" value="Helicase_ATP-bd"/>
</dbReference>
<evidence type="ECO:0000256" key="4">
    <source>
        <dbReference type="ARBA" id="ARBA00022840"/>
    </source>
</evidence>
<sequence>MNESEITDLLQSTGAHEAARESQVAYLMAALTSSEVMGSTDSDSGFDLDSLAATLETLASTAEEPGAQERLFEHAFLCRRPSTPGEPRERLRHLVLLSADGILSNRRPEVMLALGKAGIPERADLINEQTPFDETVEIDVFRAFVLLARRGGGWKDLDESRSAIMQLRENHRRQQESYLQGSQDTAGSGVRLIARFNLAKIVEIASSYTVGGQPVDAEIHIDRHERNLDDLFKLRPDYGFEEMAYLVVRACREIVASSIWKNTRQLGQDFRDFVSALASREKSPTLELWPSQRRAIDQHLLDPARRAVVVEMPTSAGKTLLAEFSIVQAHALNRQSTVAYIVPTRALVNQITQRLRRDFRPLGFVVEAAAPVFELDPTEDQLLRERIDILVCTPEKLDLLIKAGHEAVQDLSLAVVDEAHNLADGDRGVRMELLLGTIKRERPETRFLMLTPFVPNAEELGRWLGDGTDATISVNWRPSERVVTCAHWHKVRRGPHVLSLTTMDSVDNVDVPAGHTVELLRTGDTVSHQAKSVTTSYAAAELAKRGSVLVLARGRGTAETRAADIATLREPRPLSSFAQAVVNYIDLEYGQGNNLARQVEKGVVYHHAGVSHDLRFLLEALIEREDVDVVCGTTTLAQGLNFPISSVVLETINRSQGFGKPTRPLSYSEFWNIAGRAGRALQDSLGLVVFPAQSEQDREEVRRFLQNQAVDICSYLMKATAEISTVVDRFDLGFVRNNSALAVFLQYLAHAARVAGAEESSRDIEELLRSSLVYHQTRENDRVLADQLISIARNFMAGLEDVDRGFLALADGTGFSLPSARFAFAQTKEHPEFRSESFWDADNLFGLDIGPLRDVIQVIADIPELNLALTEDSPVPFNAGTVANIARDWVNGKSLQEIGEKWFRSPKNNTPLKRLQEASHYVHSKLVSQVPWGMGALQKLTSRSNDERDAVTSQAGPMVFYGVPSSDAVAMRMGGVPRAAAAALGAQWSATGGTGESFSELRHWIAERSVRDWSRALPAGSRLSGEECRTLWRVLAGAQS</sequence>
<dbReference type="SMART" id="SM00487">
    <property type="entry name" value="DEXDc"/>
    <property type="match status" value="1"/>
</dbReference>